<evidence type="ECO:0000313" key="2">
    <source>
        <dbReference type="Proteomes" id="UP000245699"/>
    </source>
</evidence>
<gene>
    <name evidence="1" type="ORF">BB559_002622</name>
</gene>
<protein>
    <submittedName>
        <fullName evidence="1">Uncharacterized protein</fullName>
    </submittedName>
</protein>
<proteinExistence type="predicted"/>
<keyword evidence="2" id="KW-1185">Reference proteome</keyword>
<accession>A0A2T9YTW2</accession>
<name>A0A2T9YTW2_9FUNG</name>
<reference evidence="1 2" key="1">
    <citation type="journal article" date="2018" name="MBio">
        <title>Comparative Genomics Reveals the Core Gene Toolbox for the Fungus-Insect Symbiosis.</title>
        <authorList>
            <person name="Wang Y."/>
            <person name="Stata M."/>
            <person name="Wang W."/>
            <person name="Stajich J.E."/>
            <person name="White M.M."/>
            <person name="Moncalvo J.M."/>
        </authorList>
    </citation>
    <scope>NUCLEOTIDE SEQUENCE [LARGE SCALE GENOMIC DNA]</scope>
    <source>
        <strain evidence="1 2">AUS-77-4</strain>
    </source>
</reference>
<dbReference type="Proteomes" id="UP000245699">
    <property type="component" value="Unassembled WGS sequence"/>
</dbReference>
<dbReference type="EMBL" id="MBFT01000173">
    <property type="protein sequence ID" value="PVU95714.1"/>
    <property type="molecule type" value="Genomic_DNA"/>
</dbReference>
<evidence type="ECO:0000313" key="1">
    <source>
        <dbReference type="EMBL" id="PVU95714.1"/>
    </source>
</evidence>
<comment type="caution">
    <text evidence="1">The sequence shown here is derived from an EMBL/GenBank/DDBJ whole genome shotgun (WGS) entry which is preliminary data.</text>
</comment>
<sequence>MLDELNFEILEKIFVLAQNPCLSIVNKKFYSIANTTYIQLEYIIYSISSYLNLFKDLSEPSTTPFVIDTGYEAFSRLKSIFGKYPKLGNKPEIYERLILKAGFTDKRFIDYVTSKTLICGWRYLLETILSTFRIEILVDHNENDGNSTNINSTIINISADNTIKCRITPFLSNMVLNQLAMKSHFIKDEFLECLKLLINLKNKRVCCEYLIEKIQNHVKTNGTNIIVLNHKKFLDISNNKNSVPLFSGYEITFDYKKMLLLAIKFSHNEAIDLLTSMNYFTKFKSKEGQILSLVDLNEKHEYLSTSVSFSSEEVLNKITGLFSVSSDECYLVLKKMTRFKYMKSVEKLMSFASKPLCTPDQILLYASDVNHFKTTLGVEQNQHGLNNTFSLYLSEHRKAEKRAMRLVNLCLANGAKISFNNYSPVKKALENHMFHTTRYYISLLNESGLKLADVLSNEILVVGFKTLDICFIKLLLESGVDPTIENGASLINACASGHIGITNLLTFEIAIKTLEISCSGLYNRITNGGARSHEYRFNGLIRYSGVLYSNEFMTELSKKCMKISSKNREKIKQILFKFGYSI</sequence>
<dbReference type="AlphaFoldDB" id="A0A2T9YTW2"/>
<organism evidence="1 2">
    <name type="scientific">Furculomyces boomerangus</name>
    <dbReference type="NCBI Taxonomy" id="61424"/>
    <lineage>
        <taxon>Eukaryota</taxon>
        <taxon>Fungi</taxon>
        <taxon>Fungi incertae sedis</taxon>
        <taxon>Zoopagomycota</taxon>
        <taxon>Kickxellomycotina</taxon>
        <taxon>Harpellomycetes</taxon>
        <taxon>Harpellales</taxon>
        <taxon>Harpellaceae</taxon>
        <taxon>Furculomyces</taxon>
    </lineage>
</organism>